<dbReference type="Proteomes" id="UP000652430">
    <property type="component" value="Unassembled WGS sequence"/>
</dbReference>
<sequence>MGYVRGERKVEVRGWCISIARISQPVDRHVSRLKPHTRVIVDEAANPANRLVIVRPCQVIQPLSLRDGVIIDERDDVTVGHGDPNVARLRQITLLAEAQLYGIAKRREIVTRSVRRRPSNDTDLEIRILQIPQTR</sequence>
<protein>
    <submittedName>
        <fullName evidence="1">Uncharacterized protein</fullName>
    </submittedName>
</protein>
<evidence type="ECO:0000313" key="2">
    <source>
        <dbReference type="Proteomes" id="UP000652430"/>
    </source>
</evidence>
<comment type="caution">
    <text evidence="1">The sequence shown here is derived from an EMBL/GenBank/DDBJ whole genome shotgun (WGS) entry which is preliminary data.</text>
</comment>
<accession>A0ABQ3LJ20</accession>
<evidence type="ECO:0000313" key="1">
    <source>
        <dbReference type="EMBL" id="GHH16831.1"/>
    </source>
</evidence>
<gene>
    <name evidence="1" type="ORF">GCM10008023_21310</name>
</gene>
<keyword evidence="2" id="KW-1185">Reference proteome</keyword>
<name>A0ABQ3LJ20_9SPHN</name>
<organism evidence="1 2">
    <name type="scientific">Sphingomonas glacialis</name>
    <dbReference type="NCBI Taxonomy" id="658225"/>
    <lineage>
        <taxon>Bacteria</taxon>
        <taxon>Pseudomonadati</taxon>
        <taxon>Pseudomonadota</taxon>
        <taxon>Alphaproteobacteria</taxon>
        <taxon>Sphingomonadales</taxon>
        <taxon>Sphingomonadaceae</taxon>
        <taxon>Sphingomonas</taxon>
    </lineage>
</organism>
<reference evidence="2" key="1">
    <citation type="journal article" date="2019" name="Int. J. Syst. Evol. Microbiol.">
        <title>The Global Catalogue of Microorganisms (GCM) 10K type strain sequencing project: providing services to taxonomists for standard genome sequencing and annotation.</title>
        <authorList>
            <consortium name="The Broad Institute Genomics Platform"/>
            <consortium name="The Broad Institute Genome Sequencing Center for Infectious Disease"/>
            <person name="Wu L."/>
            <person name="Ma J."/>
        </authorList>
    </citation>
    <scope>NUCLEOTIDE SEQUENCE [LARGE SCALE GENOMIC DNA]</scope>
    <source>
        <strain evidence="2">CGMCC 1.8957</strain>
    </source>
</reference>
<dbReference type="EMBL" id="BNAQ01000002">
    <property type="protein sequence ID" value="GHH16831.1"/>
    <property type="molecule type" value="Genomic_DNA"/>
</dbReference>
<proteinExistence type="predicted"/>